<dbReference type="RefSeq" id="WP_004624906.1">
    <property type="nucleotide sequence ID" value="NZ_AORV01000026.1"/>
</dbReference>
<dbReference type="InterPro" id="IPR008928">
    <property type="entry name" value="6-hairpin_glycosidase_sf"/>
</dbReference>
<dbReference type="AlphaFoldDB" id="S0FKA6"/>
<evidence type="ECO:0000313" key="1">
    <source>
        <dbReference type="EMBL" id="EMS72645.1"/>
    </source>
</evidence>
<gene>
    <name evidence="1" type="ORF">CTER_1494</name>
</gene>
<dbReference type="GO" id="GO:0005975">
    <property type="term" value="P:carbohydrate metabolic process"/>
    <property type="evidence" value="ECO:0007669"/>
    <property type="project" value="InterPro"/>
</dbReference>
<evidence type="ECO:0000313" key="2">
    <source>
        <dbReference type="Proteomes" id="UP000014155"/>
    </source>
</evidence>
<dbReference type="SUPFAM" id="SSF48208">
    <property type="entry name" value="Six-hairpin glycosidases"/>
    <property type="match status" value="2"/>
</dbReference>
<protein>
    <submittedName>
        <fullName evidence="1">Uncharacterized protein</fullName>
    </submittedName>
</protein>
<organism evidence="1 2">
    <name type="scientific">Ruminiclostridium cellobioparum subsp. termitidis CT1112</name>
    <dbReference type="NCBI Taxonomy" id="1195236"/>
    <lineage>
        <taxon>Bacteria</taxon>
        <taxon>Bacillati</taxon>
        <taxon>Bacillota</taxon>
        <taxon>Clostridia</taxon>
        <taxon>Eubacteriales</taxon>
        <taxon>Oscillospiraceae</taxon>
        <taxon>Ruminiclostridium</taxon>
    </lineage>
</organism>
<proteinExistence type="predicted"/>
<dbReference type="Proteomes" id="UP000014155">
    <property type="component" value="Unassembled WGS sequence"/>
</dbReference>
<dbReference type="STRING" id="1195236.CTER_1494"/>
<sequence>MDNYIIDNNKIRMQCDVKNLYCERIFVKSDKEWVPVLCSVPFVTIPTDERHFAAFAQEPTEPYVKMEGESARICLEHPDYTVSRTIRLSQKADAVDFTVTFRVKKKITLRALEDKWNFLPDRREQDDTLTGPLDFVWSQRIKTLPADFVSHYNFRTPIVMMQQGEIFAGIVPGLENVKKEDLDKAPLGMDLDVTRDRYPWMSYGVIVGQGMTPDKPCEAGHSHIVRGSNPEFCRVVLDTGDEITYSYSIIVSPQPVKLGYRYAVRYLWQRYGAPQMELEHSLPNNPRFRDVKTLKQWQLEIWDKNAENDYFSYTKDGKTVGGITGRRQGEWFSRTDHKHDLWYACWLQEFVTGYGTYLYGKSSGKHKWMERAEQILNHILSAPRTMGMFPVICYYESDGSETWLKDDGWAGYRNEFHTLHMSWTAWLMLKWGTKAFPGRMEDILEFCKPYADFLIARQHEDGCIPSWYDDDGNPSRVQFRDFNAETATSALFLMEIGEITKNEQYLAVGMKGLDFITEYVIPRKRWFDLETFLSCSRKDFDFYDSITAQYPQCNLSQIHASIAYLKRYHITQKESDLKLAEQMADYLLLTQQLWNHPLLHINSFGGFTVQNADNEWSDVREGLCAMLLYQYYLATGKQEYLERSVAAMHAGFEVLPYENWAHCGYEGMQYDSSLLWGGGVILTAAEYLDAEMGAMAIDADGGFGTGIDGCVVKKVEVNGDEILIDATFVGREENSPFSMRVFSRNSRKYTIKINDRVIGEFSPEQLKNKILINGTE</sequence>
<reference evidence="1 2" key="1">
    <citation type="journal article" date="2013" name="Genome Announc.">
        <title>Draft Genome Sequence of the Cellulolytic, Mesophilic, Anaerobic Bacterium Clostridium termitidis Strain CT1112 (DSM 5398).</title>
        <authorList>
            <person name="Lal S."/>
            <person name="Ramachandran U."/>
            <person name="Zhang X."/>
            <person name="Munir R."/>
            <person name="Sparling R."/>
            <person name="Levin D.B."/>
        </authorList>
    </citation>
    <scope>NUCLEOTIDE SEQUENCE [LARGE SCALE GENOMIC DNA]</scope>
    <source>
        <strain evidence="1 2">CT1112</strain>
    </source>
</reference>
<keyword evidence="2" id="KW-1185">Reference proteome</keyword>
<name>S0FKA6_RUMCE</name>
<dbReference type="eggNOG" id="ENOG502Z988">
    <property type="taxonomic scope" value="Bacteria"/>
</dbReference>
<accession>S0FKA6</accession>
<comment type="caution">
    <text evidence="1">The sequence shown here is derived from an EMBL/GenBank/DDBJ whole genome shotgun (WGS) entry which is preliminary data.</text>
</comment>
<dbReference type="EMBL" id="AORV01000026">
    <property type="protein sequence ID" value="EMS72645.1"/>
    <property type="molecule type" value="Genomic_DNA"/>
</dbReference>
<dbReference type="PATRIC" id="fig|1195236.3.peg.1816"/>